<comment type="cofactor">
    <cofactor evidence="1">
        <name>Zn(2+)</name>
        <dbReference type="ChEBI" id="CHEBI:29105"/>
    </cofactor>
</comment>
<proteinExistence type="predicted"/>
<keyword evidence="3" id="KW-0479">Metal-binding</keyword>
<dbReference type="Gene3D" id="3.30.2010.10">
    <property type="entry name" value="Metalloproteases ('zincins'), catalytic domain"/>
    <property type="match status" value="1"/>
</dbReference>
<dbReference type="PANTHER" id="PTHR22726:SF24">
    <property type="entry name" value="M48 FAMILY METALLOPEPTIDASE"/>
    <property type="match status" value="1"/>
</dbReference>
<keyword evidence="9" id="KW-1185">Reference proteome</keyword>
<dbReference type="PROSITE" id="PS51782">
    <property type="entry name" value="LYSM"/>
    <property type="match status" value="1"/>
</dbReference>
<organism evidence="8 9">
    <name type="scientific">Qipengyuania flava</name>
    <dbReference type="NCBI Taxonomy" id="192812"/>
    <lineage>
        <taxon>Bacteria</taxon>
        <taxon>Pseudomonadati</taxon>
        <taxon>Pseudomonadota</taxon>
        <taxon>Alphaproteobacteria</taxon>
        <taxon>Sphingomonadales</taxon>
        <taxon>Erythrobacteraceae</taxon>
        <taxon>Qipengyuania</taxon>
    </lineage>
</organism>
<dbReference type="InterPro" id="IPR001915">
    <property type="entry name" value="Peptidase_M48"/>
</dbReference>
<accession>A0A3T1CI50</accession>
<reference evidence="8 9" key="1">
    <citation type="submission" date="2019-01" db="EMBL/GenBank/DDBJ databases">
        <title>Complete genome sequence of Erythrobacter flavus KJ5.</title>
        <authorList>
            <person name="Kanesaki Y."/>
            <person name="Brotosudarmo T."/>
            <person name="Moriuchi R."/>
            <person name="Awai K."/>
        </authorList>
    </citation>
    <scope>NUCLEOTIDE SEQUENCE [LARGE SCALE GENOMIC DNA]</scope>
    <source>
        <strain evidence="8 9">KJ5</strain>
    </source>
</reference>
<keyword evidence="5" id="KW-0862">Zinc</keyword>
<dbReference type="Proteomes" id="UP000290057">
    <property type="component" value="Chromosome"/>
</dbReference>
<evidence type="ECO:0000256" key="2">
    <source>
        <dbReference type="ARBA" id="ARBA00022670"/>
    </source>
</evidence>
<dbReference type="Pfam" id="PF01435">
    <property type="entry name" value="Peptidase_M48"/>
    <property type="match status" value="1"/>
</dbReference>
<dbReference type="GO" id="GO:0051603">
    <property type="term" value="P:proteolysis involved in protein catabolic process"/>
    <property type="evidence" value="ECO:0007669"/>
    <property type="project" value="TreeGrafter"/>
</dbReference>
<dbReference type="GO" id="GO:0046872">
    <property type="term" value="F:metal ion binding"/>
    <property type="evidence" value="ECO:0007669"/>
    <property type="project" value="UniProtKB-KW"/>
</dbReference>
<evidence type="ECO:0000256" key="3">
    <source>
        <dbReference type="ARBA" id="ARBA00022723"/>
    </source>
</evidence>
<dbReference type="InterPro" id="IPR051156">
    <property type="entry name" value="Mito/Outer_Membr_Metalloprot"/>
</dbReference>
<dbReference type="Pfam" id="PF01476">
    <property type="entry name" value="LysM"/>
    <property type="match status" value="1"/>
</dbReference>
<evidence type="ECO:0000256" key="1">
    <source>
        <dbReference type="ARBA" id="ARBA00001947"/>
    </source>
</evidence>
<name>A0A3T1CI50_9SPHN</name>
<evidence type="ECO:0000256" key="5">
    <source>
        <dbReference type="ARBA" id="ARBA00022833"/>
    </source>
</evidence>
<dbReference type="CDD" id="cd07324">
    <property type="entry name" value="M48C_Oma1-like"/>
    <property type="match status" value="1"/>
</dbReference>
<keyword evidence="4" id="KW-0378">Hydrolase</keyword>
<dbReference type="InterPro" id="IPR018392">
    <property type="entry name" value="LysM"/>
</dbReference>
<dbReference type="AlphaFoldDB" id="A0A3T1CI50"/>
<keyword evidence="2 8" id="KW-0645">Protease</keyword>
<gene>
    <name evidence="8" type="ORF">EKJ_14980</name>
</gene>
<keyword evidence="6 8" id="KW-0482">Metalloprotease</keyword>
<feature type="domain" description="LysM" evidence="7">
    <location>
        <begin position="462"/>
        <end position="509"/>
    </location>
</feature>
<dbReference type="EMBL" id="AP019389">
    <property type="protein sequence ID" value="BBI20651.1"/>
    <property type="molecule type" value="Genomic_DNA"/>
</dbReference>
<evidence type="ECO:0000256" key="6">
    <source>
        <dbReference type="ARBA" id="ARBA00023049"/>
    </source>
</evidence>
<dbReference type="PANTHER" id="PTHR22726">
    <property type="entry name" value="METALLOENDOPEPTIDASE OMA1"/>
    <property type="match status" value="1"/>
</dbReference>
<evidence type="ECO:0000313" key="9">
    <source>
        <dbReference type="Proteomes" id="UP000290057"/>
    </source>
</evidence>
<dbReference type="CDD" id="cd00118">
    <property type="entry name" value="LysM"/>
    <property type="match status" value="1"/>
</dbReference>
<evidence type="ECO:0000259" key="7">
    <source>
        <dbReference type="PROSITE" id="PS51782"/>
    </source>
</evidence>
<dbReference type="GO" id="GO:0016020">
    <property type="term" value="C:membrane"/>
    <property type="evidence" value="ECO:0007669"/>
    <property type="project" value="TreeGrafter"/>
</dbReference>
<evidence type="ECO:0000313" key="8">
    <source>
        <dbReference type="EMBL" id="BBI20651.1"/>
    </source>
</evidence>
<dbReference type="GO" id="GO:0004222">
    <property type="term" value="F:metalloendopeptidase activity"/>
    <property type="evidence" value="ECO:0007669"/>
    <property type="project" value="InterPro"/>
</dbReference>
<sequence>MTSERTGPVKGLCADAIGETAFMTRIKFAATATVSTLSLALAGCMGGGNIPSASAPITQSEAQMGAEAHPQLLAEFGGAMSGSHAQYVQQVGQNIAVQSGLGNARESFTVSLLNSPVNNAFAIPGGYVYTTRQLVALMNNEAELAAVLGHEVGHVAARHSQRRQAAAQRNTLLGAAGAILSGVLLGNSGLGQQLGQAALQGSQLLTLKFSRSQELEADELGIRYLNSAGYDPRAMGTVLQSLALQNALDARVQGRDNASIPEWASTHPDPASRVQSALSKAQATGVSGGITNRDTFLTRIDGLTYGDDPAQGVVEGRQFIHPELRLAFTAPQGFYMVNGTRAVSVNGQSGQAQFSLAPYNGNLESYVASVFGGVSEQQQIRPQSIQRTTVNGLPAAYGTARVNSGNGQVDVTVFAYEFANDRAYHFVAIAPAGNASVFNAMFGSMRRIDSQTAANVIPRVIDVVTVRSGDTVNSLASRMAYSDNQVDRFRVLNGLTSNEGVSAGQKVKLVVRGR</sequence>
<protein>
    <submittedName>
        <fullName evidence="8">Metalloprotease</fullName>
    </submittedName>
</protein>
<evidence type="ECO:0000256" key="4">
    <source>
        <dbReference type="ARBA" id="ARBA00022801"/>
    </source>
</evidence>